<protein>
    <submittedName>
        <fullName evidence="1">Uncharacterized protein</fullName>
    </submittedName>
</protein>
<dbReference type="EMBL" id="CM047739">
    <property type="protein sequence ID" value="KAJ0042313.1"/>
    <property type="molecule type" value="Genomic_DNA"/>
</dbReference>
<sequence length="593" mass="65434">MPSISAILPKLTNPTLSSLCSLLIGMKHFMQPRNTILRETHSSESPSSSSPNPNSKLKSSWKQKSSKENAPPSDLNSLLPPSPASSKIKSPLPPRPPNPLKRKLATDTLPENVMVGVPNSGVQRDLAHQNPFTIALKNFGVITCKEDKGDARIICRPIGLMDKEGCVLVENNGTDSLDIFGNLFAKDGEVPPREIVAVVRPANAVSSSPSKKLDQKHINAEMYRFSFHLPQSSCKSCERHVVVKGSSKDILIESYELDKIQPHYEATLVISPRDELALVSIPCQVILGSLKHVTIQSPNFGNNLLPGAMARHLKFEVACVDYPKPDTDNTANILEAAYLSSSFHASPRPTKPLKVVIASAGGVFSLFISLSLAGLSTAKYLADAGHQPLLLEARDVLGGKVAACKDDDGDWYEAGLHIFYDFLKKKVCALYIDLEMHVEEPRLETKSKLAFKFAIGLLPAILGGQANVEAQDGLAVKEWMIKQGVPERVMIEVFTAMSEALHFINLDELSMQCVLIALNRFLQELDSNGTVKSFLLTGKLLREMFMYLPLQILFYSVDILKLLLPENWKEMLYFKRLEKLVGVPVINVHIWLV</sequence>
<reference evidence="2" key="1">
    <citation type="journal article" date="2023" name="G3 (Bethesda)">
        <title>Genome assembly and association tests identify interacting loci associated with vigor, precocity, and sex in interspecific pistachio rootstocks.</title>
        <authorList>
            <person name="Palmer W."/>
            <person name="Jacygrad E."/>
            <person name="Sagayaradj S."/>
            <person name="Cavanaugh K."/>
            <person name="Han R."/>
            <person name="Bertier L."/>
            <person name="Beede B."/>
            <person name="Kafkas S."/>
            <person name="Golino D."/>
            <person name="Preece J."/>
            <person name="Michelmore R."/>
        </authorList>
    </citation>
    <scope>NUCLEOTIDE SEQUENCE [LARGE SCALE GENOMIC DNA]</scope>
</reference>
<evidence type="ECO:0000313" key="1">
    <source>
        <dbReference type="EMBL" id="KAJ0042313.1"/>
    </source>
</evidence>
<proteinExistence type="predicted"/>
<name>A0ACC0YUL6_9ROSI</name>
<accession>A0ACC0YUL6</accession>
<organism evidence="1 2">
    <name type="scientific">Pistacia integerrima</name>
    <dbReference type="NCBI Taxonomy" id="434235"/>
    <lineage>
        <taxon>Eukaryota</taxon>
        <taxon>Viridiplantae</taxon>
        <taxon>Streptophyta</taxon>
        <taxon>Embryophyta</taxon>
        <taxon>Tracheophyta</taxon>
        <taxon>Spermatophyta</taxon>
        <taxon>Magnoliopsida</taxon>
        <taxon>eudicotyledons</taxon>
        <taxon>Gunneridae</taxon>
        <taxon>Pentapetalae</taxon>
        <taxon>rosids</taxon>
        <taxon>malvids</taxon>
        <taxon>Sapindales</taxon>
        <taxon>Anacardiaceae</taxon>
        <taxon>Pistacia</taxon>
    </lineage>
</organism>
<dbReference type="Proteomes" id="UP001163603">
    <property type="component" value="Chromosome 4"/>
</dbReference>
<keyword evidence="2" id="KW-1185">Reference proteome</keyword>
<comment type="caution">
    <text evidence="1">The sequence shown here is derived from an EMBL/GenBank/DDBJ whole genome shotgun (WGS) entry which is preliminary data.</text>
</comment>
<gene>
    <name evidence="1" type="ORF">Pint_17753</name>
</gene>
<evidence type="ECO:0000313" key="2">
    <source>
        <dbReference type="Proteomes" id="UP001163603"/>
    </source>
</evidence>